<dbReference type="Proteomes" id="UP000028999">
    <property type="component" value="Unassembled WGS sequence"/>
</dbReference>
<accession>A0A078FAZ0</accession>
<dbReference type="Gramene" id="CDY10222">
    <property type="protein sequence ID" value="CDY10222"/>
    <property type="gene ID" value="GSBRNA2T00032044001"/>
</dbReference>
<dbReference type="PaxDb" id="3708-A0A078FAZ0"/>
<sequence length="24" mass="2771">MRAGYKVRANGIITQNYWERTTAA</sequence>
<keyword evidence="2" id="KW-1185">Reference proteome</keyword>
<name>A0A078FAZ0_BRANA</name>
<evidence type="ECO:0000313" key="1">
    <source>
        <dbReference type="EMBL" id="CDY10222.1"/>
    </source>
</evidence>
<reference evidence="1 2" key="1">
    <citation type="journal article" date="2014" name="Science">
        <title>Plant genetics. Early allopolyploid evolution in the post-Neolithic Brassica napus oilseed genome.</title>
        <authorList>
            <person name="Chalhoub B."/>
            <person name="Denoeud F."/>
            <person name="Liu S."/>
            <person name="Parkin I.A."/>
            <person name="Tang H."/>
            <person name="Wang X."/>
            <person name="Chiquet J."/>
            <person name="Belcram H."/>
            <person name="Tong C."/>
            <person name="Samans B."/>
            <person name="Correa M."/>
            <person name="Da Silva C."/>
            <person name="Just J."/>
            <person name="Falentin C."/>
            <person name="Koh C.S."/>
            <person name="Le Clainche I."/>
            <person name="Bernard M."/>
            <person name="Bento P."/>
            <person name="Noel B."/>
            <person name="Labadie K."/>
            <person name="Alberti A."/>
            <person name="Charles M."/>
            <person name="Arnaud D."/>
            <person name="Guo H."/>
            <person name="Daviaud C."/>
            <person name="Alamery S."/>
            <person name="Jabbari K."/>
            <person name="Zhao M."/>
            <person name="Edger P.P."/>
            <person name="Chelaifa H."/>
            <person name="Tack D."/>
            <person name="Lassalle G."/>
            <person name="Mestiri I."/>
            <person name="Schnel N."/>
            <person name="Le Paslier M.C."/>
            <person name="Fan G."/>
            <person name="Renault V."/>
            <person name="Bayer P.E."/>
            <person name="Golicz A.A."/>
            <person name="Manoli S."/>
            <person name="Lee T.H."/>
            <person name="Thi V.H."/>
            <person name="Chalabi S."/>
            <person name="Hu Q."/>
            <person name="Fan C."/>
            <person name="Tollenaere R."/>
            <person name="Lu Y."/>
            <person name="Battail C."/>
            <person name="Shen J."/>
            <person name="Sidebottom C.H."/>
            <person name="Wang X."/>
            <person name="Canaguier A."/>
            <person name="Chauveau A."/>
            <person name="Berard A."/>
            <person name="Deniot G."/>
            <person name="Guan M."/>
            <person name="Liu Z."/>
            <person name="Sun F."/>
            <person name="Lim Y.P."/>
            <person name="Lyons E."/>
            <person name="Town C.D."/>
            <person name="Bancroft I."/>
            <person name="Wang X."/>
            <person name="Meng J."/>
            <person name="Ma J."/>
            <person name="Pires J.C."/>
            <person name="King G.J."/>
            <person name="Brunel D."/>
            <person name="Delourme R."/>
            <person name="Renard M."/>
            <person name="Aury J.M."/>
            <person name="Adams K.L."/>
            <person name="Batley J."/>
            <person name="Snowdon R.J."/>
            <person name="Tost J."/>
            <person name="Edwards D."/>
            <person name="Zhou Y."/>
            <person name="Hua W."/>
            <person name="Sharpe A.G."/>
            <person name="Paterson A.H."/>
            <person name="Guan C."/>
            <person name="Wincker P."/>
        </authorList>
    </citation>
    <scope>NUCLEOTIDE SEQUENCE [LARGE SCALE GENOMIC DNA]</scope>
    <source>
        <strain evidence="2">cv. Darmor-bzh</strain>
    </source>
</reference>
<gene>
    <name evidence="1" type="primary">BnaC05g04650D</name>
    <name evidence="1" type="ORF">GSBRNA2T00032044001</name>
</gene>
<proteinExistence type="predicted"/>
<protein>
    <submittedName>
        <fullName evidence="1">BnaC05g04650D protein</fullName>
    </submittedName>
</protein>
<organism evidence="1 2">
    <name type="scientific">Brassica napus</name>
    <name type="common">Rape</name>
    <dbReference type="NCBI Taxonomy" id="3708"/>
    <lineage>
        <taxon>Eukaryota</taxon>
        <taxon>Viridiplantae</taxon>
        <taxon>Streptophyta</taxon>
        <taxon>Embryophyta</taxon>
        <taxon>Tracheophyta</taxon>
        <taxon>Spermatophyta</taxon>
        <taxon>Magnoliopsida</taxon>
        <taxon>eudicotyledons</taxon>
        <taxon>Gunneridae</taxon>
        <taxon>Pentapetalae</taxon>
        <taxon>rosids</taxon>
        <taxon>malvids</taxon>
        <taxon>Brassicales</taxon>
        <taxon>Brassicaceae</taxon>
        <taxon>Brassiceae</taxon>
        <taxon>Brassica</taxon>
    </lineage>
</organism>
<dbReference type="AlphaFoldDB" id="A0A078FAZ0"/>
<evidence type="ECO:0000313" key="2">
    <source>
        <dbReference type="Proteomes" id="UP000028999"/>
    </source>
</evidence>
<dbReference type="EMBL" id="LK032001">
    <property type="protein sequence ID" value="CDY10222.1"/>
    <property type="molecule type" value="Genomic_DNA"/>
</dbReference>